<proteinExistence type="inferred from homology"/>
<evidence type="ECO:0000256" key="3">
    <source>
        <dbReference type="ARBA" id="ARBA00022946"/>
    </source>
</evidence>
<dbReference type="STRING" id="2512241.A0A553IFW7"/>
<dbReference type="PANTHER" id="PTHR39150:SF1">
    <property type="entry name" value="LARGE RIBOSOMAL SUBUNIT PROTEIN ML40"/>
    <property type="match status" value="1"/>
</dbReference>
<organism evidence="10 11">
    <name type="scientific">Xylaria flabelliformis</name>
    <dbReference type="NCBI Taxonomy" id="2512241"/>
    <lineage>
        <taxon>Eukaryota</taxon>
        <taxon>Fungi</taxon>
        <taxon>Dikarya</taxon>
        <taxon>Ascomycota</taxon>
        <taxon>Pezizomycotina</taxon>
        <taxon>Sordariomycetes</taxon>
        <taxon>Xylariomycetidae</taxon>
        <taxon>Xylariales</taxon>
        <taxon>Xylariaceae</taxon>
        <taxon>Xylaria</taxon>
    </lineage>
</organism>
<dbReference type="GO" id="GO:0005739">
    <property type="term" value="C:mitochondrion"/>
    <property type="evidence" value="ECO:0007669"/>
    <property type="project" value="UniProtKB-SubCell"/>
</dbReference>
<keyword evidence="4" id="KW-0689">Ribosomal protein</keyword>
<dbReference type="Proteomes" id="UP000319160">
    <property type="component" value="Unassembled WGS sequence"/>
</dbReference>
<comment type="caution">
    <text evidence="10">The sequence shown here is derived from an EMBL/GenBank/DDBJ whole genome shotgun (WGS) entry which is preliminary data.</text>
</comment>
<gene>
    <name evidence="10" type="ORF">FHL15_000438</name>
</gene>
<evidence type="ECO:0000256" key="6">
    <source>
        <dbReference type="ARBA" id="ARBA00023274"/>
    </source>
</evidence>
<evidence type="ECO:0000256" key="1">
    <source>
        <dbReference type="ARBA" id="ARBA00004173"/>
    </source>
</evidence>
<protein>
    <recommendedName>
        <fullName evidence="7">Large ribosomal subunit protein mL40</fullName>
    </recommendedName>
</protein>
<dbReference type="GO" id="GO:0032543">
    <property type="term" value="P:mitochondrial translation"/>
    <property type="evidence" value="ECO:0007669"/>
    <property type="project" value="InterPro"/>
</dbReference>
<feature type="compositionally biased region" description="Low complexity" evidence="9">
    <location>
        <begin position="39"/>
        <end position="63"/>
    </location>
</feature>
<sequence>MSSPAFRSLFTRLSLTSPVSPHHITRAISLSTSPAIPSITTISPAASSSAPTQCQQQQQQQQQFRSFHMMTSFQSKATKGGGKKQSSKGRKGKKGKGVDGPDPRIVNLKAAMPRAVPAPLRFARNRALRHWTIHRAWLLYQRQERERQAHELERMYQSMHNACEELRNTSGPGTREEGYLYRVAMEKHGMYGHNAVPIEYARPQTETPARQAWNHEWTR</sequence>
<dbReference type="AlphaFoldDB" id="A0A553IFW7"/>
<evidence type="ECO:0000256" key="7">
    <source>
        <dbReference type="ARBA" id="ARBA00035192"/>
    </source>
</evidence>
<evidence type="ECO:0000256" key="4">
    <source>
        <dbReference type="ARBA" id="ARBA00022980"/>
    </source>
</evidence>
<dbReference type="PANTHER" id="PTHR39150">
    <property type="entry name" value="54S RIBOSOMAL PROTEIN L28, MITOCHONDRIAL"/>
    <property type="match status" value="1"/>
</dbReference>
<dbReference type="OrthoDB" id="2098203at2759"/>
<dbReference type="GO" id="GO:1990904">
    <property type="term" value="C:ribonucleoprotein complex"/>
    <property type="evidence" value="ECO:0007669"/>
    <property type="project" value="UniProtKB-KW"/>
</dbReference>
<name>A0A553IFW7_9PEZI</name>
<dbReference type="GO" id="GO:0003735">
    <property type="term" value="F:structural constituent of ribosome"/>
    <property type="evidence" value="ECO:0007669"/>
    <property type="project" value="InterPro"/>
</dbReference>
<evidence type="ECO:0000256" key="8">
    <source>
        <dbReference type="SAM" id="Coils"/>
    </source>
</evidence>
<comment type="similarity">
    <text evidence="2">Belongs to the mitochondrion-specific ribosomal protein mL40 family.</text>
</comment>
<keyword evidence="5" id="KW-0496">Mitochondrion</keyword>
<dbReference type="InterPro" id="IPR019192">
    <property type="entry name" value="Ribosomal_mL40"/>
</dbReference>
<evidence type="ECO:0000256" key="9">
    <source>
        <dbReference type="SAM" id="MobiDB-lite"/>
    </source>
</evidence>
<evidence type="ECO:0000313" key="11">
    <source>
        <dbReference type="Proteomes" id="UP000319160"/>
    </source>
</evidence>
<keyword evidence="6" id="KW-0687">Ribonucleoprotein</keyword>
<evidence type="ECO:0000256" key="5">
    <source>
        <dbReference type="ARBA" id="ARBA00023128"/>
    </source>
</evidence>
<dbReference type="Pfam" id="PF09812">
    <property type="entry name" value="MRP-L28"/>
    <property type="match status" value="1"/>
</dbReference>
<keyword evidence="8" id="KW-0175">Coiled coil</keyword>
<dbReference type="EMBL" id="VFLP01000001">
    <property type="protein sequence ID" value="TRX99096.1"/>
    <property type="molecule type" value="Genomic_DNA"/>
</dbReference>
<feature type="compositionally biased region" description="Basic residues" evidence="9">
    <location>
        <begin position="81"/>
        <end position="95"/>
    </location>
</feature>
<reference evidence="11" key="1">
    <citation type="submission" date="2019-06" db="EMBL/GenBank/DDBJ databases">
        <title>Draft genome sequence of the griseofulvin-producing fungus Xylaria cubensis strain G536.</title>
        <authorList>
            <person name="Mead M.E."/>
            <person name="Raja H.A."/>
            <person name="Steenwyk J.L."/>
            <person name="Knowles S.L."/>
            <person name="Oberlies N.H."/>
            <person name="Rokas A."/>
        </authorList>
    </citation>
    <scope>NUCLEOTIDE SEQUENCE [LARGE SCALE GENOMIC DNA]</scope>
    <source>
        <strain evidence="11">G536</strain>
    </source>
</reference>
<feature type="region of interest" description="Disordered" evidence="9">
    <location>
        <begin position="39"/>
        <end position="105"/>
    </location>
</feature>
<accession>A0A553IFW7</accession>
<evidence type="ECO:0000313" key="10">
    <source>
        <dbReference type="EMBL" id="TRX99096.1"/>
    </source>
</evidence>
<feature type="coiled-coil region" evidence="8">
    <location>
        <begin position="142"/>
        <end position="169"/>
    </location>
</feature>
<comment type="subcellular location">
    <subcellularLocation>
        <location evidence="1">Mitochondrion</location>
    </subcellularLocation>
</comment>
<keyword evidence="11" id="KW-1185">Reference proteome</keyword>
<dbReference type="InterPro" id="IPR042831">
    <property type="entry name" value="Ribosomal_mL40_fung"/>
</dbReference>
<dbReference type="GO" id="GO:0005840">
    <property type="term" value="C:ribosome"/>
    <property type="evidence" value="ECO:0007669"/>
    <property type="project" value="UniProtKB-KW"/>
</dbReference>
<evidence type="ECO:0000256" key="2">
    <source>
        <dbReference type="ARBA" id="ARBA00009360"/>
    </source>
</evidence>
<keyword evidence="3" id="KW-0809">Transit peptide</keyword>
<dbReference type="Gene3D" id="6.10.250.3440">
    <property type="match status" value="1"/>
</dbReference>